<keyword evidence="2" id="KW-0732">Signal</keyword>
<evidence type="ECO:0000256" key="1">
    <source>
        <dbReference type="SAM" id="MobiDB-lite"/>
    </source>
</evidence>
<gene>
    <name evidence="3" type="ORF">EVOR1521_LOCUS23954</name>
</gene>
<evidence type="ECO:0000313" key="4">
    <source>
        <dbReference type="Proteomes" id="UP001178507"/>
    </source>
</evidence>
<feature type="compositionally biased region" description="Basic residues" evidence="1">
    <location>
        <begin position="199"/>
        <end position="210"/>
    </location>
</feature>
<name>A0AA36J8J9_9DINO</name>
<organism evidence="3 4">
    <name type="scientific">Effrenium voratum</name>
    <dbReference type="NCBI Taxonomy" id="2562239"/>
    <lineage>
        <taxon>Eukaryota</taxon>
        <taxon>Sar</taxon>
        <taxon>Alveolata</taxon>
        <taxon>Dinophyceae</taxon>
        <taxon>Suessiales</taxon>
        <taxon>Symbiodiniaceae</taxon>
        <taxon>Effrenium</taxon>
    </lineage>
</organism>
<feature type="signal peptide" evidence="2">
    <location>
        <begin position="1"/>
        <end position="16"/>
    </location>
</feature>
<dbReference type="Proteomes" id="UP001178507">
    <property type="component" value="Unassembled WGS sequence"/>
</dbReference>
<keyword evidence="4" id="KW-1185">Reference proteome</keyword>
<feature type="region of interest" description="Disordered" evidence="1">
    <location>
        <begin position="474"/>
        <end position="498"/>
    </location>
</feature>
<dbReference type="EMBL" id="CAUJNA010003380">
    <property type="protein sequence ID" value="CAJ1400650.1"/>
    <property type="molecule type" value="Genomic_DNA"/>
</dbReference>
<reference evidence="3" key="1">
    <citation type="submission" date="2023-08" db="EMBL/GenBank/DDBJ databases">
        <authorList>
            <person name="Chen Y."/>
            <person name="Shah S."/>
            <person name="Dougan E. K."/>
            <person name="Thang M."/>
            <person name="Chan C."/>
        </authorList>
    </citation>
    <scope>NUCLEOTIDE SEQUENCE</scope>
</reference>
<comment type="caution">
    <text evidence="3">The sequence shown here is derived from an EMBL/GenBank/DDBJ whole genome shotgun (WGS) entry which is preliminary data.</text>
</comment>
<protein>
    <submittedName>
        <fullName evidence="3">Uncharacterized protein</fullName>
    </submittedName>
</protein>
<dbReference type="AlphaFoldDB" id="A0AA36J8J9"/>
<feature type="compositionally biased region" description="Basic and acidic residues" evidence="1">
    <location>
        <begin position="163"/>
        <end position="187"/>
    </location>
</feature>
<proteinExistence type="predicted"/>
<feature type="region of interest" description="Disordered" evidence="1">
    <location>
        <begin position="123"/>
        <end position="216"/>
    </location>
</feature>
<evidence type="ECO:0000256" key="2">
    <source>
        <dbReference type="SAM" id="SignalP"/>
    </source>
</evidence>
<evidence type="ECO:0000313" key="3">
    <source>
        <dbReference type="EMBL" id="CAJ1400650.1"/>
    </source>
</evidence>
<accession>A0AA36J8J9</accession>
<feature type="region of interest" description="Disordered" evidence="1">
    <location>
        <begin position="393"/>
        <end position="418"/>
    </location>
</feature>
<feature type="chain" id="PRO_5041243515" evidence="2">
    <location>
        <begin position="17"/>
        <end position="586"/>
    </location>
</feature>
<feature type="compositionally biased region" description="Pro residues" evidence="1">
    <location>
        <begin position="396"/>
        <end position="406"/>
    </location>
</feature>
<sequence length="586" mass="63534">MITRWLFVFAVRVCCAQSPGFSGVWHYVDARAVVCPGGPGRFSIPMEKPTGFDNLPHIFTVFRTTNGAVSLGFVARDAAGRMVTDQSGGLNLQPQGYRRLQGSDASAEAGEVGVRKLLFSPRRRYSSPRRRYTDSRRRAPTTSSPRRRMTDERRRYMSSPRRRYMDSAPRRRYMDSAPRRRYYDPSPRRRAATMETPRRRAYSSGRRRRSSFSTYTNPYSPSIGQYGYSPAYATHNYGGHMPMTTPYGYSGANAYQGSSGSAMKIALAGGAGLLAGYAASHFMNGGGSNQYQWGGYDQQQLLNAPCTSGSWSGMCNNCVSQFGPSSCVASLTPKFDATRDDLMSTGFIPAQVAWPLQVEVTQIYGQDFNPALICQPPPPGVAPPPMKQLFLTLTALPPPGAGPGTPPNGYQNGPGYAPPGPGYAPPGYQNYGEPSSGGVAGAFASAMSSLVACCCCCGLCAFCFFQSKKKPSYGNPSDSSDDEGMELAHHSPNPYWDAGTHAQGGGRGFMGTLAPNGKAWSEYCVGQPELGTGMVLGPWGECLAWAVAYEHRSPEWHKDPQYRCLSSHSARAAVIVPRVSLQTNIS</sequence>